<dbReference type="PANTHER" id="PTHR43316:SF9">
    <property type="entry name" value="ACID DEHALOGENASE, PUTATIVE (AFU_ORTHOLOGUE AFUA_6G14460)-RELATED"/>
    <property type="match status" value="1"/>
</dbReference>
<protein>
    <submittedName>
        <fullName evidence="2">Haloacid dehalogenase type II</fullName>
    </submittedName>
</protein>
<comment type="caution">
    <text evidence="2">The sequence shown here is derived from an EMBL/GenBank/DDBJ whole genome shotgun (WGS) entry which is preliminary data.</text>
</comment>
<dbReference type="InterPro" id="IPR023214">
    <property type="entry name" value="HAD_sf"/>
</dbReference>
<dbReference type="NCBIfam" id="TIGR01549">
    <property type="entry name" value="HAD-SF-IA-v1"/>
    <property type="match status" value="1"/>
</dbReference>
<keyword evidence="3" id="KW-1185">Reference proteome</keyword>
<organism evidence="2 3">
    <name type="scientific">Ramlibacter henchirensis</name>
    <dbReference type="NCBI Taxonomy" id="204072"/>
    <lineage>
        <taxon>Bacteria</taxon>
        <taxon>Pseudomonadati</taxon>
        <taxon>Pseudomonadota</taxon>
        <taxon>Betaproteobacteria</taxon>
        <taxon>Burkholderiales</taxon>
        <taxon>Comamonadaceae</taxon>
        <taxon>Ramlibacter</taxon>
    </lineage>
</organism>
<dbReference type="NCBIfam" id="TIGR01428">
    <property type="entry name" value="HAD_type_II"/>
    <property type="match status" value="1"/>
</dbReference>
<dbReference type="PANTHER" id="PTHR43316">
    <property type="entry name" value="HYDROLASE, HALOACID DELAHOGENASE-RELATED"/>
    <property type="match status" value="1"/>
</dbReference>
<name>A0A4Z0C5B0_9BURK</name>
<dbReference type="NCBIfam" id="TIGR01493">
    <property type="entry name" value="HAD-SF-IA-v2"/>
    <property type="match status" value="1"/>
</dbReference>
<evidence type="ECO:0000313" key="3">
    <source>
        <dbReference type="Proteomes" id="UP000298180"/>
    </source>
</evidence>
<sequence length="222" mass="25414">MTFRPKYITFDCYGTLTYFPMHQVAYDIYEGQLPPEQMHVFLKNFADYRFDEVMGDWKPYQEILHSALQRACRRHGLAYRAEHAKRVYDAVPTWGPHADVPHALTRVGKKIPLVILSNAMNEQIHSNVEKLKAPFHKICTAQDAGAYKPRLQAFEYMLDQLGCAPEDILHVSANPRYDIFPAQDLGIVNKVFVNRGHEPRPNDAYGFAEIRDINGLPALVGL</sequence>
<dbReference type="InterPro" id="IPR006328">
    <property type="entry name" value="2-HAD"/>
</dbReference>
<proteinExistence type="predicted"/>
<dbReference type="AlphaFoldDB" id="A0A4Z0C5B0"/>
<dbReference type="OrthoDB" id="9785638at2"/>
<dbReference type="SFLD" id="SFLDG01129">
    <property type="entry name" value="C1.5:_HAD__Beta-PGM__Phosphata"/>
    <property type="match status" value="1"/>
</dbReference>
<dbReference type="SUPFAM" id="SSF56784">
    <property type="entry name" value="HAD-like"/>
    <property type="match status" value="1"/>
</dbReference>
<gene>
    <name evidence="2" type="ORF">EZ313_02970</name>
</gene>
<dbReference type="RefSeq" id="WP_135261722.1">
    <property type="nucleotide sequence ID" value="NZ_SMLM01000001.1"/>
</dbReference>
<dbReference type="EMBL" id="SMLM01000001">
    <property type="protein sequence ID" value="TFZ05640.1"/>
    <property type="molecule type" value="Genomic_DNA"/>
</dbReference>
<dbReference type="CDD" id="cd02588">
    <property type="entry name" value="HAD_L2-DEX"/>
    <property type="match status" value="1"/>
</dbReference>
<dbReference type="InterPro" id="IPR006439">
    <property type="entry name" value="HAD-SF_hydro_IA"/>
</dbReference>
<reference evidence="2 3" key="1">
    <citation type="submission" date="2019-03" db="EMBL/GenBank/DDBJ databases">
        <title>Ramlibacter henchirensis DSM 14656, whole genome shotgun sequence.</title>
        <authorList>
            <person name="Zhang X."/>
            <person name="Feng G."/>
            <person name="Zhu H."/>
        </authorList>
    </citation>
    <scope>NUCLEOTIDE SEQUENCE [LARGE SCALE GENOMIC DNA]</scope>
    <source>
        <strain evidence="2 3">DSM 14656</strain>
    </source>
</reference>
<dbReference type="Gene3D" id="3.40.50.1000">
    <property type="entry name" value="HAD superfamily/HAD-like"/>
    <property type="match status" value="1"/>
</dbReference>
<dbReference type="InterPro" id="IPR051540">
    <property type="entry name" value="S-2-haloacid_dehalogenase"/>
</dbReference>
<keyword evidence="1" id="KW-0378">Hydrolase</keyword>
<dbReference type="InterPro" id="IPR036412">
    <property type="entry name" value="HAD-like_sf"/>
</dbReference>
<evidence type="ECO:0000313" key="2">
    <source>
        <dbReference type="EMBL" id="TFZ05640.1"/>
    </source>
</evidence>
<dbReference type="SFLD" id="SFLDS00003">
    <property type="entry name" value="Haloacid_Dehalogenase"/>
    <property type="match status" value="1"/>
</dbReference>
<dbReference type="GO" id="GO:0019120">
    <property type="term" value="F:hydrolase activity, acting on acid halide bonds, in C-halide compounds"/>
    <property type="evidence" value="ECO:0007669"/>
    <property type="project" value="InterPro"/>
</dbReference>
<accession>A0A4Z0C5B0</accession>
<dbReference type="Pfam" id="PF00702">
    <property type="entry name" value="Hydrolase"/>
    <property type="match status" value="1"/>
</dbReference>
<evidence type="ECO:0000256" key="1">
    <source>
        <dbReference type="ARBA" id="ARBA00022801"/>
    </source>
</evidence>
<dbReference type="Proteomes" id="UP000298180">
    <property type="component" value="Unassembled WGS sequence"/>
</dbReference>
<dbReference type="Gene3D" id="1.10.150.750">
    <property type="match status" value="1"/>
</dbReference>